<dbReference type="InterPro" id="IPR013785">
    <property type="entry name" value="Aldolase_TIM"/>
</dbReference>
<comment type="caution">
    <text evidence="6">The sequence shown here is derived from an EMBL/GenBank/DDBJ whole genome shotgun (WGS) entry which is preliminary data.</text>
</comment>
<dbReference type="Proteomes" id="UP000583556">
    <property type="component" value="Unassembled WGS sequence"/>
</dbReference>
<keyword evidence="4" id="KW-0560">Oxidoreductase</keyword>
<evidence type="ECO:0000256" key="3">
    <source>
        <dbReference type="ARBA" id="ARBA00022643"/>
    </source>
</evidence>
<dbReference type="PANTHER" id="PTHR42747:SF4">
    <property type="entry name" value="BLR1330 PROTEIN"/>
    <property type="match status" value="1"/>
</dbReference>
<name>A0A7Y0GAL8_9SPHN</name>
<comment type="similarity">
    <text evidence="1">Belongs to the nitronate monooxygenase family. NMO class I subfamily.</text>
</comment>
<evidence type="ECO:0000256" key="4">
    <source>
        <dbReference type="ARBA" id="ARBA00023002"/>
    </source>
</evidence>
<dbReference type="EMBL" id="JABBGM010000003">
    <property type="protein sequence ID" value="NML93742.1"/>
    <property type="molecule type" value="Genomic_DNA"/>
</dbReference>
<dbReference type="Gene3D" id="3.20.20.70">
    <property type="entry name" value="Aldolase class I"/>
    <property type="match status" value="1"/>
</dbReference>
<dbReference type="Pfam" id="PF03060">
    <property type="entry name" value="NMO"/>
    <property type="match status" value="1"/>
</dbReference>
<evidence type="ECO:0000256" key="2">
    <source>
        <dbReference type="ARBA" id="ARBA00022630"/>
    </source>
</evidence>
<evidence type="ECO:0000256" key="5">
    <source>
        <dbReference type="ARBA" id="ARBA00023033"/>
    </source>
</evidence>
<reference evidence="6 7" key="1">
    <citation type="submission" date="2020-04" db="EMBL/GenBank/DDBJ databases">
        <title>Novosphingobium sp. TW-4 isolated from soil.</title>
        <authorList>
            <person name="Dahal R.H."/>
            <person name="Chaudhary D.K."/>
        </authorList>
    </citation>
    <scope>NUCLEOTIDE SEQUENCE [LARGE SCALE GENOMIC DNA]</scope>
    <source>
        <strain evidence="6 7">TW-4</strain>
    </source>
</reference>
<dbReference type="GO" id="GO:0018580">
    <property type="term" value="F:nitronate monooxygenase activity"/>
    <property type="evidence" value="ECO:0007669"/>
    <property type="project" value="InterPro"/>
</dbReference>
<keyword evidence="5 6" id="KW-0503">Monooxygenase</keyword>
<dbReference type="InterPro" id="IPR004136">
    <property type="entry name" value="NMO"/>
</dbReference>
<keyword evidence="7" id="KW-1185">Reference proteome</keyword>
<dbReference type="RefSeq" id="WP_169493008.1">
    <property type="nucleotide sequence ID" value="NZ_JABBGM010000003.1"/>
</dbReference>
<sequence length="315" mass="32336">MFEKLSAPLMCAPMSIASSVDLATACARAGIIAGWQGGTYTQMDEFERYLEALAADPGAGPAAGPAIVNLPARIATEPTGPAKLDLLEKHRVPLVLTSLGDPSAVVERVHGWGGKVIQDVTTMRHAEKAIAVGVDGLMVTCSGAGGHTGFLTPLAFVPAVRRVWDGLLIVAGGIADAAGMAGALALGGDIACMGTRFIATPESGVVEGHRSHIERAGVDGIVVSAAINGVPANWIRDSLAEAGLDDVTIRSPGKVDLPEGLVGWRDTFSAGQSVGLIDGIEPVADLVARLAQEFAARVPGDGWRKRLAAVEAGWG</sequence>
<evidence type="ECO:0000313" key="7">
    <source>
        <dbReference type="Proteomes" id="UP000583556"/>
    </source>
</evidence>
<evidence type="ECO:0000313" key="6">
    <source>
        <dbReference type="EMBL" id="NML93742.1"/>
    </source>
</evidence>
<evidence type="ECO:0000256" key="1">
    <source>
        <dbReference type="ARBA" id="ARBA00009881"/>
    </source>
</evidence>
<dbReference type="AlphaFoldDB" id="A0A7Y0GAL8"/>
<dbReference type="CDD" id="cd04730">
    <property type="entry name" value="NPD_like"/>
    <property type="match status" value="1"/>
</dbReference>
<accession>A0A7Y0GAL8</accession>
<proteinExistence type="inferred from homology"/>
<keyword evidence="2" id="KW-0285">Flavoprotein</keyword>
<gene>
    <name evidence="6" type="ORF">HHL27_08685</name>
</gene>
<dbReference type="SUPFAM" id="SSF51412">
    <property type="entry name" value="Inosine monophosphate dehydrogenase (IMPDH)"/>
    <property type="match status" value="1"/>
</dbReference>
<organism evidence="6 7">
    <name type="scientific">Novosphingobium olei</name>
    <dbReference type="NCBI Taxonomy" id="2728851"/>
    <lineage>
        <taxon>Bacteria</taxon>
        <taxon>Pseudomonadati</taxon>
        <taxon>Pseudomonadota</taxon>
        <taxon>Alphaproteobacteria</taxon>
        <taxon>Sphingomonadales</taxon>
        <taxon>Sphingomonadaceae</taxon>
        <taxon>Novosphingobium</taxon>
    </lineage>
</organism>
<keyword evidence="3" id="KW-0288">FMN</keyword>
<protein>
    <submittedName>
        <fullName evidence="6">Nitronate monooxygenase</fullName>
    </submittedName>
</protein>
<dbReference type="PANTHER" id="PTHR42747">
    <property type="entry name" value="NITRONATE MONOOXYGENASE-RELATED"/>
    <property type="match status" value="1"/>
</dbReference>